<dbReference type="EMBL" id="HBFK01018311">
    <property type="protein sequence ID" value="CAD8744808.1"/>
    <property type="molecule type" value="Transcribed_RNA"/>
</dbReference>
<organism evidence="1">
    <name type="scientific">Hemiselmis andersenii</name>
    <name type="common">Cryptophyte alga</name>
    <dbReference type="NCBI Taxonomy" id="464988"/>
    <lineage>
        <taxon>Eukaryota</taxon>
        <taxon>Cryptophyceae</taxon>
        <taxon>Cryptomonadales</taxon>
        <taxon>Hemiselmidaceae</taxon>
        <taxon>Hemiselmis</taxon>
    </lineage>
</organism>
<gene>
    <name evidence="1" type="ORF">HAND1043_LOCUS11303</name>
</gene>
<name>A0A6U2DY92_HEMAN</name>
<reference evidence="1" key="1">
    <citation type="submission" date="2021-01" db="EMBL/GenBank/DDBJ databases">
        <authorList>
            <person name="Corre E."/>
            <person name="Pelletier E."/>
            <person name="Niang G."/>
            <person name="Scheremetjew M."/>
            <person name="Finn R."/>
            <person name="Kale V."/>
            <person name="Holt S."/>
            <person name="Cochrane G."/>
            <person name="Meng A."/>
            <person name="Brown T."/>
            <person name="Cohen L."/>
        </authorList>
    </citation>
    <scope>NUCLEOTIDE SEQUENCE</scope>
    <source>
        <strain evidence="1">CCMP441</strain>
    </source>
</reference>
<sequence length="135" mass="14495">MHQAGAFGTASLYGIVKECAPCASAKTDEQLGVEVLQRDYFTSPLFLDAKRVMIEHCGDKVGVGAIMAMLLSIGSAVSRMKKKGIEGNTTGDYKYKGGVLMISKGGAKAEFVMEGRLGVPYDWAAVQAKWRKVIS</sequence>
<evidence type="ECO:0000313" key="1">
    <source>
        <dbReference type="EMBL" id="CAD8744808.1"/>
    </source>
</evidence>
<accession>A0A6U2DY92</accession>
<dbReference type="AlphaFoldDB" id="A0A6U2DY92"/>
<proteinExistence type="predicted"/>
<protein>
    <submittedName>
        <fullName evidence="1">Uncharacterized protein</fullName>
    </submittedName>
</protein>